<proteinExistence type="inferred from homology"/>
<keyword evidence="4 10" id="KW-0378">Hydrolase</keyword>
<evidence type="ECO:0000256" key="4">
    <source>
        <dbReference type="ARBA" id="ARBA00022801"/>
    </source>
</evidence>
<evidence type="ECO:0000256" key="5">
    <source>
        <dbReference type="ARBA" id="ARBA00022806"/>
    </source>
</evidence>
<evidence type="ECO:0000313" key="12">
    <source>
        <dbReference type="EMBL" id="MFC3104603.1"/>
    </source>
</evidence>
<dbReference type="InterPro" id="IPR027417">
    <property type="entry name" value="P-loop_NTPase"/>
</dbReference>
<evidence type="ECO:0000256" key="2">
    <source>
        <dbReference type="ARBA" id="ARBA00022741"/>
    </source>
</evidence>
<dbReference type="HAMAP" id="MF_01486">
    <property type="entry name" value="RecC"/>
    <property type="match status" value="1"/>
</dbReference>
<dbReference type="PANTHER" id="PTHR30591">
    <property type="entry name" value="RECBCD ENZYME SUBUNIT RECC"/>
    <property type="match status" value="1"/>
</dbReference>
<evidence type="ECO:0000256" key="3">
    <source>
        <dbReference type="ARBA" id="ARBA00022763"/>
    </source>
</evidence>
<sequence length="1124" mass="125288">MFYLYHHNDLGRLAELFGALRDNYRPSPLTEDIVLVPNRGIGRWLAIQIAESDARVVANLRAALPGQWFWQLIERLMPDAHAAAREFESDRLPWHLYRALPQMAERIPEVAAYLGRPVDDIRRWQLAARLADVFDRYLVYRGDMLARWQAGDRPSGTAGWQSDVWRYLVDDYALGKTHRASIVADLARRLDRDTLDGSLAQAIDNHCPPRLYLFGLVAVAPDQLRLAYALARHVDVHFLLPNPSEAYWGDVTARRLALALPDDLHELPGEAEAAEHPLLSGFGRMARDTLRLLYADEFAGMVEPEFGEAMAYDVPADDSLLHRVQADIVTLEPRVSDAGMEPDDTSIEIHACHSPLREIQVLHDQLLDRLAADATLAPRDIVVMLPDVATYVPAIQAVFGGASDGRRLPFTVADRAQSALHPIVSAVTGLFDLPLWRWEASRLLDLLAVPAVRRRFALDEADVARLTDWIDASGIRWGRDADHRRSLAAGTFEQNSWRFGLDRLLLGVAQADDDTLVDGVAPWSDLEGGTARALGGLARFVSVLGDFADRFAEACEPAAWQTRLNAMLDALIEPSRDAPDEARAIETLRNAFASFEDAAAAFDAHAQLNTGAGDTTLEWTAVRDHLRALLDGPSERQPFISGGITFCGLVPLRAVPFRVVCVLGVNDGVFPRQDSDRGFNLLFDAPRLGDPSRRDDDRLLFLQALTAARDALYLSYIGQDMRTGEDLPPSPVVGELMAFLHAYYFHGWSRDAFEKRLVHHQPMQPFSARYFDPDEADPRVFTYAGDWRDASVAARGARRGAEPWLDDSRLALDEPILAIDLDTLVRFFDDPPKAFFERQLGLKLERDSAAIDDHEPIELDPLAQSILRRRLFDHTAPDAEHIDTAPDALELARGQLPPPPRATRAYAREADIVNTLLPVRRAWQSPNQTRETIAVDFTISGVRLTGRIPDVGATHRRAITTGRLRTRFRLRQWIIYLVLVAAGHERGLTLAGLSPKKDDNRVVAFEAHLTPEAARDHLAVLVDIFLAGQQAPVHFHPDMADDYKPDGDDPFGTLWKRYSESQSFQASHLVNNPYFRLLLGDDDAPLGAEADNPFIAALDAITQPMHEALEEIEPLAVATAEHAT</sequence>
<dbReference type="Pfam" id="PF04257">
    <property type="entry name" value="Exonuc_V_gamma"/>
    <property type="match status" value="1"/>
</dbReference>
<keyword evidence="2 10" id="KW-0547">Nucleotide-binding</keyword>
<keyword evidence="6 10" id="KW-0269">Exonuclease</keyword>
<dbReference type="SUPFAM" id="SSF52540">
    <property type="entry name" value="P-loop containing nucleoside triphosphate hydrolases"/>
    <property type="match status" value="2"/>
</dbReference>
<dbReference type="Gene3D" id="3.40.50.10930">
    <property type="match status" value="1"/>
</dbReference>
<comment type="similarity">
    <text evidence="10">Belongs to the RecC family.</text>
</comment>
<feature type="domain" description="RecC C-terminal" evidence="11">
    <location>
        <begin position="818"/>
        <end position="1040"/>
    </location>
</feature>
<keyword evidence="9 10" id="KW-0234">DNA repair</keyword>
<evidence type="ECO:0000256" key="6">
    <source>
        <dbReference type="ARBA" id="ARBA00022839"/>
    </source>
</evidence>
<evidence type="ECO:0000256" key="8">
    <source>
        <dbReference type="ARBA" id="ARBA00023125"/>
    </source>
</evidence>
<evidence type="ECO:0000256" key="7">
    <source>
        <dbReference type="ARBA" id="ARBA00022840"/>
    </source>
</evidence>
<dbReference type="InterPro" id="IPR041500">
    <property type="entry name" value="RecC_C"/>
</dbReference>
<evidence type="ECO:0000256" key="1">
    <source>
        <dbReference type="ARBA" id="ARBA00022722"/>
    </source>
</evidence>
<comment type="miscellaneous">
    <text evidence="10">In the RecBCD complex, RecB has a slow 3'-5' helicase, an exonuclease activity and loads RecA onto ssDNA, RecD has a fast 5'-3' helicase activity, while RecC stimulates the ATPase and processivity of the RecB helicase and contributes to recognition of the Chi site.</text>
</comment>
<comment type="subunit">
    <text evidence="10">Heterotrimer of RecB, RecC and RecD. All subunits contribute to DNA-binding.</text>
</comment>
<comment type="function">
    <text evidence="10">A helicase/nuclease that prepares dsDNA breaks (DSB) for recombinational DNA repair. Binds to DSBs and unwinds DNA via a highly rapid and processive ATP-dependent bidirectional helicase activity. Unwinds dsDNA until it encounters a Chi (crossover hotspot instigator) sequence from the 3' direction. Cuts ssDNA a few nucleotides 3' to the Chi site. The properties and activities of the enzyme are changed at Chi. The Chi-altered holoenzyme produces a long 3'-ssDNA overhang and facilitates RecA-binding to the ssDNA for homologous DNA recombination and repair. Holoenzyme degrades any linearized DNA that is unable to undergo homologous recombination. In the holoenzyme this subunit recognizes the wild-type Chi sequence, and when added to isolated RecB increases its ATP-dependent helicase processivity.</text>
</comment>
<evidence type="ECO:0000313" key="13">
    <source>
        <dbReference type="Proteomes" id="UP001595462"/>
    </source>
</evidence>
<accession>A0ABV7EPE6</accession>
<dbReference type="InterPro" id="IPR011335">
    <property type="entry name" value="Restrct_endonuc-II-like"/>
</dbReference>
<dbReference type="Gene3D" id="3.40.50.300">
    <property type="entry name" value="P-loop containing nucleotide triphosphate hydrolases"/>
    <property type="match status" value="2"/>
</dbReference>
<dbReference type="PANTHER" id="PTHR30591:SF1">
    <property type="entry name" value="RECBCD ENZYME SUBUNIT RECC"/>
    <property type="match status" value="1"/>
</dbReference>
<gene>
    <name evidence="10 12" type="primary">recC</name>
    <name evidence="12" type="ORF">ACFOSU_11975</name>
</gene>
<keyword evidence="7 10" id="KW-0067">ATP-binding</keyword>
<reference evidence="13" key="1">
    <citation type="journal article" date="2019" name="Int. J. Syst. Evol. Microbiol.">
        <title>The Global Catalogue of Microorganisms (GCM) 10K type strain sequencing project: providing services to taxonomists for standard genome sequencing and annotation.</title>
        <authorList>
            <consortium name="The Broad Institute Genomics Platform"/>
            <consortium name="The Broad Institute Genome Sequencing Center for Infectious Disease"/>
            <person name="Wu L."/>
            <person name="Ma J."/>
        </authorList>
    </citation>
    <scope>NUCLEOTIDE SEQUENCE [LARGE SCALE GENOMIC DNA]</scope>
    <source>
        <strain evidence="13">KCTC 52640</strain>
    </source>
</reference>
<organism evidence="12 13">
    <name type="scientific">Salinisphaera aquimarina</name>
    <dbReference type="NCBI Taxonomy" id="2094031"/>
    <lineage>
        <taxon>Bacteria</taxon>
        <taxon>Pseudomonadati</taxon>
        <taxon>Pseudomonadota</taxon>
        <taxon>Gammaproteobacteria</taxon>
        <taxon>Salinisphaerales</taxon>
        <taxon>Salinisphaeraceae</taxon>
        <taxon>Salinisphaera</taxon>
    </lineage>
</organism>
<evidence type="ECO:0000259" key="11">
    <source>
        <dbReference type="Pfam" id="PF17946"/>
    </source>
</evidence>
<keyword evidence="8 10" id="KW-0238">DNA-binding</keyword>
<keyword evidence="1 10" id="KW-0540">Nuclease</keyword>
<keyword evidence="3 10" id="KW-0227">DNA damage</keyword>
<dbReference type="InterPro" id="IPR013986">
    <property type="entry name" value="DExx_box_DNA_helicase_dom_sf"/>
</dbReference>
<dbReference type="InterPro" id="IPR006697">
    <property type="entry name" value="RecC"/>
</dbReference>
<evidence type="ECO:0000256" key="9">
    <source>
        <dbReference type="ARBA" id="ARBA00023204"/>
    </source>
</evidence>
<dbReference type="SUPFAM" id="SSF52980">
    <property type="entry name" value="Restriction endonuclease-like"/>
    <property type="match status" value="1"/>
</dbReference>
<dbReference type="Proteomes" id="UP001595462">
    <property type="component" value="Unassembled WGS sequence"/>
</dbReference>
<dbReference type="RefSeq" id="WP_380689893.1">
    <property type="nucleotide sequence ID" value="NZ_JBHRSS010000004.1"/>
</dbReference>
<dbReference type="EMBL" id="JBHRSS010000004">
    <property type="protein sequence ID" value="MFC3104603.1"/>
    <property type="molecule type" value="Genomic_DNA"/>
</dbReference>
<protein>
    <recommendedName>
        <fullName evidence="10">RecBCD enzyme subunit RecC</fullName>
    </recommendedName>
    <alternativeName>
        <fullName evidence="10">Exonuclease V subunit RecC</fullName>
        <shortName evidence="10">ExoV subunit RecC</shortName>
    </alternativeName>
    <alternativeName>
        <fullName evidence="10">Helicase/nuclease RecBCD subunit RecC</fullName>
    </alternativeName>
</protein>
<evidence type="ECO:0000256" key="10">
    <source>
        <dbReference type="HAMAP-Rule" id="MF_01486"/>
    </source>
</evidence>
<keyword evidence="13" id="KW-1185">Reference proteome</keyword>
<dbReference type="PIRSF" id="PIRSF000980">
    <property type="entry name" value="RecC"/>
    <property type="match status" value="1"/>
</dbReference>
<name>A0ABV7EPE6_9GAMM</name>
<dbReference type="Pfam" id="PF17946">
    <property type="entry name" value="RecC_C"/>
    <property type="match status" value="1"/>
</dbReference>
<dbReference type="NCBIfam" id="TIGR01450">
    <property type="entry name" value="recC"/>
    <property type="match status" value="1"/>
</dbReference>
<keyword evidence="5 10" id="KW-0347">Helicase</keyword>
<comment type="caution">
    <text evidence="12">The sequence shown here is derived from an EMBL/GenBank/DDBJ whole genome shotgun (WGS) entry which is preliminary data.</text>
</comment>
<dbReference type="GO" id="GO:0008854">
    <property type="term" value="F:exodeoxyribonuclease V activity"/>
    <property type="evidence" value="ECO:0007669"/>
    <property type="project" value="UniProtKB-EC"/>
</dbReference>
<dbReference type="Gene3D" id="1.10.10.160">
    <property type="match status" value="1"/>
</dbReference>